<dbReference type="InterPro" id="IPR012385">
    <property type="entry name" value="Prephenate_DH_fun"/>
</dbReference>
<dbReference type="InterPro" id="IPR036291">
    <property type="entry name" value="NAD(P)-bd_dom_sf"/>
</dbReference>
<proteinExistence type="predicted"/>
<name>A0A8K0UWV8_9AGAR</name>
<dbReference type="AlphaFoldDB" id="A0A8K0UWV8"/>
<dbReference type="Proteomes" id="UP000813824">
    <property type="component" value="Unassembled WGS sequence"/>
</dbReference>
<dbReference type="PANTHER" id="PTHR21363">
    <property type="entry name" value="PREPHENATE DEHYDROGENASE"/>
    <property type="match status" value="1"/>
</dbReference>
<dbReference type="GO" id="GO:0070403">
    <property type="term" value="F:NAD+ binding"/>
    <property type="evidence" value="ECO:0007669"/>
    <property type="project" value="TreeGrafter"/>
</dbReference>
<dbReference type="EMBL" id="JAEVFJ010000002">
    <property type="protein sequence ID" value="KAH8106928.1"/>
    <property type="molecule type" value="Genomic_DNA"/>
</dbReference>
<organism evidence="3 4">
    <name type="scientific">Cristinia sonorae</name>
    <dbReference type="NCBI Taxonomy" id="1940300"/>
    <lineage>
        <taxon>Eukaryota</taxon>
        <taxon>Fungi</taxon>
        <taxon>Dikarya</taxon>
        <taxon>Basidiomycota</taxon>
        <taxon>Agaricomycotina</taxon>
        <taxon>Agaricomycetes</taxon>
        <taxon>Agaricomycetidae</taxon>
        <taxon>Agaricales</taxon>
        <taxon>Pleurotineae</taxon>
        <taxon>Stephanosporaceae</taxon>
        <taxon>Cristinia</taxon>
    </lineage>
</organism>
<dbReference type="PROSITE" id="PS51176">
    <property type="entry name" value="PDH_ADH"/>
    <property type="match status" value="1"/>
</dbReference>
<feature type="domain" description="Prephenate/arogenate dehydrogenase" evidence="2">
    <location>
        <begin position="18"/>
        <end position="300"/>
    </location>
</feature>
<dbReference type="GO" id="GO:0008977">
    <property type="term" value="F:prephenate dehydrogenase (NAD+) activity"/>
    <property type="evidence" value="ECO:0007669"/>
    <property type="project" value="InterPro"/>
</dbReference>
<dbReference type="PANTHER" id="PTHR21363:SF0">
    <property type="entry name" value="PREPHENATE DEHYDROGENASE [NADP(+)]"/>
    <property type="match status" value="1"/>
</dbReference>
<dbReference type="GO" id="GO:0006571">
    <property type="term" value="P:tyrosine biosynthetic process"/>
    <property type="evidence" value="ECO:0007669"/>
    <property type="project" value="InterPro"/>
</dbReference>
<dbReference type="GO" id="GO:0004665">
    <property type="term" value="F:prephenate dehydrogenase (NADP+) activity"/>
    <property type="evidence" value="ECO:0007669"/>
    <property type="project" value="InterPro"/>
</dbReference>
<comment type="caution">
    <text evidence="3">The sequence shown here is derived from an EMBL/GenBank/DDBJ whole genome shotgun (WGS) entry which is preliminary data.</text>
</comment>
<reference evidence="3" key="1">
    <citation type="journal article" date="2021" name="New Phytol.">
        <title>Evolutionary innovations through gain and loss of genes in the ectomycorrhizal Boletales.</title>
        <authorList>
            <person name="Wu G."/>
            <person name="Miyauchi S."/>
            <person name="Morin E."/>
            <person name="Kuo A."/>
            <person name="Drula E."/>
            <person name="Varga T."/>
            <person name="Kohler A."/>
            <person name="Feng B."/>
            <person name="Cao Y."/>
            <person name="Lipzen A."/>
            <person name="Daum C."/>
            <person name="Hundley H."/>
            <person name="Pangilinan J."/>
            <person name="Johnson J."/>
            <person name="Barry K."/>
            <person name="LaButti K."/>
            <person name="Ng V."/>
            <person name="Ahrendt S."/>
            <person name="Min B."/>
            <person name="Choi I.G."/>
            <person name="Park H."/>
            <person name="Plett J.M."/>
            <person name="Magnuson J."/>
            <person name="Spatafora J.W."/>
            <person name="Nagy L.G."/>
            <person name="Henrissat B."/>
            <person name="Grigoriev I.V."/>
            <person name="Yang Z.L."/>
            <person name="Xu J."/>
            <person name="Martin F.M."/>
        </authorList>
    </citation>
    <scope>NUCLEOTIDE SEQUENCE</scope>
    <source>
        <strain evidence="3">KKN 215</strain>
    </source>
</reference>
<dbReference type="SUPFAM" id="SSF48179">
    <property type="entry name" value="6-phosphogluconate dehydrogenase C-terminal domain-like"/>
    <property type="match status" value="2"/>
</dbReference>
<evidence type="ECO:0000313" key="3">
    <source>
        <dbReference type="EMBL" id="KAH8106928.1"/>
    </source>
</evidence>
<dbReference type="Gene3D" id="3.40.50.720">
    <property type="entry name" value="NAD(P)-binding Rossmann-like Domain"/>
    <property type="match status" value="1"/>
</dbReference>
<keyword evidence="4" id="KW-1185">Reference proteome</keyword>
<dbReference type="InterPro" id="IPR003099">
    <property type="entry name" value="Prephen_DH"/>
</dbReference>
<dbReference type="PIRSF" id="PIRSF036510">
    <property type="entry name" value="PDH_fung"/>
    <property type="match status" value="1"/>
</dbReference>
<dbReference type="SUPFAM" id="SSF51735">
    <property type="entry name" value="NAD(P)-binding Rossmann-fold domains"/>
    <property type="match status" value="1"/>
</dbReference>
<gene>
    <name evidence="3" type="ORF">BXZ70DRAFT_261423</name>
</gene>
<evidence type="ECO:0000259" key="2">
    <source>
        <dbReference type="PROSITE" id="PS51176"/>
    </source>
</evidence>
<protein>
    <submittedName>
        <fullName evidence="3">Prephenate dehydrogenase</fullName>
    </submittedName>
</protein>
<accession>A0A8K0UWV8</accession>
<keyword evidence="1" id="KW-0560">Oxidoreductase</keyword>
<dbReference type="Gene3D" id="1.10.3660.10">
    <property type="entry name" value="6-phosphogluconate dehydrogenase C-terminal like domain"/>
    <property type="match status" value="2"/>
</dbReference>
<dbReference type="InterPro" id="IPR008927">
    <property type="entry name" value="6-PGluconate_DH-like_C_sf"/>
</dbReference>
<sequence>MASIRPDVTPNDPVEEQPAIGLIGMGGMGTMYAKFLSGAGWKKIYVCDLPNKYETLKKLYAGNPNVTVLKDGHAVSRISDWIMYSVEAEFIDQVVAEYGPSTKIGAIVAGQTSVKTPEKAAFERHLPEDVYIVSCHSLHGPTVSPLGQPLVLIKHRAPDSALILVENILKPLQSRYVYMSYEDHDIVTANTQAVTHAAFLSMGTAWSSEQAYPWEHGYYVKGIETVKVNIMLRIYSNKWHVYAGLAILNPSARVQIDQFARSTTEIYKLMLAQDDASLRKRIYEARDTVFGNVTAEDGSSLNGRAPILLSEDIFDRFSLGKPRANGTPPSPTTGAPPANSHLSLLAMVDCWARLGIQPFVHLDLAATPLFRMWIGVAEYLFRSQERLDAAIHAALYDVSHRHDDLEFVVAARGWSQCISFGSFDLYKDRFDQTANFFQSRFEDATKLGSAMIQAIMDSSPDVVVPPSS</sequence>
<evidence type="ECO:0000256" key="1">
    <source>
        <dbReference type="ARBA" id="ARBA00023002"/>
    </source>
</evidence>
<dbReference type="OrthoDB" id="5399569at2759"/>
<dbReference type="InterPro" id="IPR050812">
    <property type="entry name" value="Preph/Arog_dehydrog"/>
</dbReference>
<evidence type="ECO:0000313" key="4">
    <source>
        <dbReference type="Proteomes" id="UP000813824"/>
    </source>
</evidence>